<dbReference type="InterPro" id="IPR008927">
    <property type="entry name" value="6-PGluconate_DH-like_C_sf"/>
</dbReference>
<dbReference type="GO" id="GO:0005737">
    <property type="term" value="C:cytoplasm"/>
    <property type="evidence" value="ECO:0007669"/>
    <property type="project" value="TreeGrafter"/>
</dbReference>
<feature type="compositionally biased region" description="Basic residues" evidence="1">
    <location>
        <begin position="740"/>
        <end position="753"/>
    </location>
</feature>
<feature type="region of interest" description="Disordered" evidence="1">
    <location>
        <begin position="581"/>
        <end position="603"/>
    </location>
</feature>
<dbReference type="InterPro" id="IPR051402">
    <property type="entry name" value="KPR-Related"/>
</dbReference>
<comment type="caution">
    <text evidence="3">The sequence shown here is derived from an EMBL/GenBank/DDBJ whole genome shotgun (WGS) entry which is preliminary data.</text>
</comment>
<dbReference type="InterPro" id="IPR013328">
    <property type="entry name" value="6PGD_dom2"/>
</dbReference>
<organism evidence="3 4">
    <name type="scientific">Diutina rugosa</name>
    <name type="common">Yeast</name>
    <name type="synonym">Candida rugosa</name>
    <dbReference type="NCBI Taxonomy" id="5481"/>
    <lineage>
        <taxon>Eukaryota</taxon>
        <taxon>Fungi</taxon>
        <taxon>Dikarya</taxon>
        <taxon>Ascomycota</taxon>
        <taxon>Saccharomycotina</taxon>
        <taxon>Pichiomycetes</taxon>
        <taxon>Debaryomycetaceae</taxon>
        <taxon>Diutina</taxon>
    </lineage>
</organism>
<dbReference type="SUPFAM" id="SSF48179">
    <property type="entry name" value="6-phosphogluconate dehydrogenase C-terminal domain-like"/>
    <property type="match status" value="1"/>
</dbReference>
<proteinExistence type="predicted"/>
<dbReference type="EMBL" id="SWFT01000066">
    <property type="protein sequence ID" value="KAA8903703.1"/>
    <property type="molecule type" value="Genomic_DNA"/>
</dbReference>
<dbReference type="InterPro" id="IPR013752">
    <property type="entry name" value="KPA_reductase"/>
</dbReference>
<gene>
    <name evidence="3" type="ORF">DIURU_002214</name>
</gene>
<sequence length="753" mass="82361">MHPSMAVSVCHPHLHQGPISVHSNVAGTDKFAPQAVYSDLAQVPRGAQFDVVVLAASSLQDFQGKCEQLAPLVKDDSLVIIESTGYINLEPFVQLSLPKTKRVTVLSIMNEADVRNVGPNEYTHTHRNSDPRVYLGSTQQQPRAAQIKESAPFLSVCRVFSETPKTAFLTSFQPKEFMTYQWKLALPRIVFNPLSVIFEVPFPSELSQQILCKPLISGIINELFKIIKKMECKLVKGFENEANLLKSWSAAFPVTKDNADFRNSPNLFYNFYHQQQLELDLLLLQPILLADDHGIKSPYLENMYSTLCQYDKINDGESILFDRKGLGGQSNHAKSAGHAQLDGDIASRQDELAQLERQLQEKRQTHQRMSHEVSGLSRKLTELESAVARKTAEASSSSSPPQAPADDLRGLAIHDDPDKSSHLLEKEMELQRREQELINREQMFAASSPSQSSPSQMAPGQFDPYRPQMMSSPPSKQNLFADGYGRNGPPPMNGGGVQGPPQLFDPNRGMVRSPSGNLIQQAPPGARRVPSLPQMNVGGLGDPNMFQARVPASQIGESTNHPSFNNAAPIDPLLESRFKQNPKKTNRRSAHPQMTGNLDGFDVGGRGGMPMPGKYRASVGPGGPGQFNRPQQYGHMSVTNNPNVTNIMAGRPSPQLASPPQQQTPQFQPPSAPHHDVRNDSNGSLPSSASYGSPVSELGDAPAPPPAPVEDSAPNHSFSDVDARPLGSGLGAGADEPDKKKKKKKGFFGKKKK</sequence>
<feature type="region of interest" description="Disordered" evidence="1">
    <location>
        <begin position="445"/>
        <end position="467"/>
    </location>
</feature>
<dbReference type="PANTHER" id="PTHR21708">
    <property type="entry name" value="PROBABLE 2-DEHYDROPANTOATE 2-REDUCTASE"/>
    <property type="match status" value="1"/>
</dbReference>
<dbReference type="VEuPathDB" id="FungiDB:DIURU_002214"/>
<dbReference type="Gene3D" id="1.10.1040.10">
    <property type="entry name" value="N-(1-d-carboxylethyl)-l-norvaline Dehydrogenase, domain 2"/>
    <property type="match status" value="1"/>
</dbReference>
<keyword evidence="4" id="KW-1185">Reference proteome</keyword>
<feature type="compositionally biased region" description="Basic residues" evidence="1">
    <location>
        <begin position="581"/>
        <end position="590"/>
    </location>
</feature>
<feature type="compositionally biased region" description="Low complexity" evidence="1">
    <location>
        <begin position="652"/>
        <end position="666"/>
    </location>
</feature>
<feature type="region of interest" description="Disordered" evidence="1">
    <location>
        <begin position="616"/>
        <end position="753"/>
    </location>
</feature>
<dbReference type="Pfam" id="PF08546">
    <property type="entry name" value="ApbA_C"/>
    <property type="match status" value="1"/>
</dbReference>
<evidence type="ECO:0000259" key="2">
    <source>
        <dbReference type="Pfam" id="PF08546"/>
    </source>
</evidence>
<dbReference type="GeneID" id="54780865"/>
<evidence type="ECO:0000256" key="1">
    <source>
        <dbReference type="SAM" id="MobiDB-lite"/>
    </source>
</evidence>
<dbReference type="Gene3D" id="3.40.50.720">
    <property type="entry name" value="NAD(P)-binding Rossmann-like Domain"/>
    <property type="match status" value="1"/>
</dbReference>
<dbReference type="RefSeq" id="XP_034012909.1">
    <property type="nucleotide sequence ID" value="XM_034154842.1"/>
</dbReference>
<dbReference type="OrthoDB" id="5302359at2759"/>
<feature type="region of interest" description="Disordered" evidence="1">
    <location>
        <begin position="359"/>
        <end position="418"/>
    </location>
</feature>
<evidence type="ECO:0000313" key="3">
    <source>
        <dbReference type="EMBL" id="KAA8903703.1"/>
    </source>
</evidence>
<feature type="compositionally biased region" description="Basic and acidic residues" evidence="1">
    <location>
        <begin position="406"/>
        <end position="418"/>
    </location>
</feature>
<accession>A0A642UR60</accession>
<dbReference type="PANTHER" id="PTHR21708:SF25">
    <property type="entry name" value="PROTEIN PAM1-RELATED"/>
    <property type="match status" value="1"/>
</dbReference>
<feature type="compositionally biased region" description="Polar residues" evidence="1">
    <location>
        <begin position="637"/>
        <end position="646"/>
    </location>
</feature>
<evidence type="ECO:0000313" key="4">
    <source>
        <dbReference type="Proteomes" id="UP000449547"/>
    </source>
</evidence>
<feature type="compositionally biased region" description="Low complexity" evidence="1">
    <location>
        <begin position="445"/>
        <end position="459"/>
    </location>
</feature>
<feature type="compositionally biased region" description="Polar residues" evidence="1">
    <location>
        <begin position="680"/>
        <end position="693"/>
    </location>
</feature>
<dbReference type="OMA" id="NEYTHTH"/>
<dbReference type="Proteomes" id="UP000449547">
    <property type="component" value="Unassembled WGS sequence"/>
</dbReference>
<protein>
    <recommendedName>
        <fullName evidence="2">Ketopantoate reductase C-terminal domain-containing protein</fullName>
    </recommendedName>
</protein>
<reference evidence="3 4" key="1">
    <citation type="submission" date="2019-07" db="EMBL/GenBank/DDBJ databases">
        <title>Genome assembly of two rare yeast pathogens: Diutina rugosa and Trichomonascus ciferrii.</title>
        <authorList>
            <person name="Mixao V."/>
            <person name="Saus E."/>
            <person name="Hansen A."/>
            <person name="Lass-Flor C."/>
            <person name="Gabaldon T."/>
        </authorList>
    </citation>
    <scope>NUCLEOTIDE SEQUENCE [LARGE SCALE GENOMIC DNA]</scope>
    <source>
        <strain evidence="3 4">CBS 613</strain>
    </source>
</reference>
<name>A0A642UR60_DIURU</name>
<dbReference type="AlphaFoldDB" id="A0A642UR60"/>
<feature type="domain" description="Ketopantoate reductase C-terminal" evidence="2">
    <location>
        <begin position="177"/>
        <end position="307"/>
    </location>
</feature>